<keyword evidence="4" id="KW-0966">Cell projection</keyword>
<name>A0A6S7G0I1_PARCT</name>
<dbReference type="InterPro" id="IPR032840">
    <property type="entry name" value="CFAP91_dom"/>
</dbReference>
<evidence type="ECO:0000313" key="8">
    <source>
        <dbReference type="Proteomes" id="UP001152795"/>
    </source>
</evidence>
<organism evidence="7 8">
    <name type="scientific">Paramuricea clavata</name>
    <name type="common">Red gorgonian</name>
    <name type="synonym">Violescent sea-whip</name>
    <dbReference type="NCBI Taxonomy" id="317549"/>
    <lineage>
        <taxon>Eukaryota</taxon>
        <taxon>Metazoa</taxon>
        <taxon>Cnidaria</taxon>
        <taxon>Anthozoa</taxon>
        <taxon>Octocorallia</taxon>
        <taxon>Malacalcyonacea</taxon>
        <taxon>Plexauridae</taxon>
        <taxon>Paramuricea</taxon>
    </lineage>
</organism>
<evidence type="ECO:0000256" key="1">
    <source>
        <dbReference type="ARBA" id="ARBA00004430"/>
    </source>
</evidence>
<dbReference type="PANTHER" id="PTHR22455:SF10">
    <property type="entry name" value="CILIA- AND FLAGELLA-ASSOCIATED PROTEIN 91"/>
    <property type="match status" value="1"/>
</dbReference>
<evidence type="ECO:0000256" key="3">
    <source>
        <dbReference type="ARBA" id="ARBA00023212"/>
    </source>
</evidence>
<protein>
    <recommendedName>
        <fullName evidence="6">Cilia- and flagella-associated protein 91</fullName>
    </recommendedName>
</protein>
<keyword evidence="2" id="KW-0963">Cytoplasm</keyword>
<dbReference type="InterPro" id="IPR026720">
    <property type="entry name" value="CFAP91"/>
</dbReference>
<evidence type="ECO:0000256" key="2">
    <source>
        <dbReference type="ARBA" id="ARBA00022490"/>
    </source>
</evidence>
<evidence type="ECO:0000256" key="6">
    <source>
        <dbReference type="ARBA" id="ARBA00029555"/>
    </source>
</evidence>
<comment type="caution">
    <text evidence="7">The sequence shown here is derived from an EMBL/GenBank/DDBJ whole genome shotgun (WGS) entry which is preliminary data.</text>
</comment>
<dbReference type="Pfam" id="PF14738">
    <property type="entry name" value="CFAP91"/>
    <property type="match status" value="1"/>
</dbReference>
<keyword evidence="8" id="KW-1185">Reference proteome</keyword>
<dbReference type="GO" id="GO:0005930">
    <property type="term" value="C:axoneme"/>
    <property type="evidence" value="ECO:0007669"/>
    <property type="project" value="UniProtKB-SubCell"/>
</dbReference>
<evidence type="ECO:0000313" key="7">
    <source>
        <dbReference type="EMBL" id="CAB3979780.1"/>
    </source>
</evidence>
<accession>A0A6S7G0I1</accession>
<dbReference type="PANTHER" id="PTHR22455">
    <property type="entry name" value="CILIA- AND FLAGELLA-ASSOCIATED PROTEIN 91"/>
    <property type="match status" value="1"/>
</dbReference>
<gene>
    <name evidence="7" type="ORF">PACLA_8A001150</name>
</gene>
<comment type="similarity">
    <text evidence="5">Belongs to the CFAP91 family.</text>
</comment>
<dbReference type="Proteomes" id="UP001152795">
    <property type="component" value="Unassembled WGS sequence"/>
</dbReference>
<evidence type="ECO:0000256" key="4">
    <source>
        <dbReference type="ARBA" id="ARBA00023273"/>
    </source>
</evidence>
<dbReference type="OrthoDB" id="567787at2759"/>
<dbReference type="AlphaFoldDB" id="A0A6S7G0I1"/>
<sequence>MTSTNTITKTQLQPTRNYDFLYDPLHTLSSDRDHARATFKAHTDASRIKRVPVFKTMFSDVRNYPRYQIQLDSTDPVPKFIPRQWRGYSQQARDAINRYKKFNYDPSVQVPPKVYPVSDVGGADRYKFFRRPIIPFLQPVPADAILQTSNEAFAASGVPHEQDVERPPTPATRTVEVQTDYRDSETQTDPYTPEYVVRPGSQPELLTLSSLLYGHGLPAGLAEVEMIERARAKRAWEASLPALNDMDNLEKRRRMMDEQERREWSFRESEIERLQEARLQVLEKILQQREDEHAEMTTKRLNKLWSDKQHEKDCRFRKLEAEHIKAVRKVTEKRKLVEGKLERRDVIKEYCKYDSQTYAPMSRVGVFLDRGSEQYVVKSSYLSTYQGLVELEDSLPDFVTRPQVHAPKPKSATKGGYVKRKQRRQQELDEVSKAIELSKKPAEPRKPLRFLEKVEKPIPRPPTPSVQVPSQAEEDEELAAIFLQKVLRGRAIQNMMYEGKEKRLELIRELQSTHALQLAGQMEKRSERQSVLSDQRMRRLDTHKESFVDEALSEMEGSTVADMFDFLSKEIIRLQEARRIQAFAMLAERERRMREAEESGRRQVEERRRREEDEMFKQVVHVHQKTVATYLEDIIIGTVHKTADEQARLEIQEKAIKINEIAHAMEKTKTRLQSEEIVSELMHSFLLPEVQKITVREKVRRNQRKHLLAAHKTIHSEVDDVAQKSLQKDENNEHKS</sequence>
<comment type="subcellular location">
    <subcellularLocation>
        <location evidence="1">Cytoplasm</location>
        <location evidence="1">Cytoskeleton</location>
        <location evidence="1">Cilium axoneme</location>
    </subcellularLocation>
</comment>
<keyword evidence="3" id="KW-0206">Cytoskeleton</keyword>
<reference evidence="7" key="1">
    <citation type="submission" date="2020-04" db="EMBL/GenBank/DDBJ databases">
        <authorList>
            <person name="Alioto T."/>
            <person name="Alioto T."/>
            <person name="Gomez Garrido J."/>
        </authorList>
    </citation>
    <scope>NUCLEOTIDE SEQUENCE</scope>
    <source>
        <strain evidence="7">A484AB</strain>
    </source>
</reference>
<proteinExistence type="inferred from homology"/>
<dbReference type="EMBL" id="CACRXK020000227">
    <property type="protein sequence ID" value="CAB3979780.1"/>
    <property type="molecule type" value="Genomic_DNA"/>
</dbReference>
<evidence type="ECO:0000256" key="5">
    <source>
        <dbReference type="ARBA" id="ARBA00029468"/>
    </source>
</evidence>